<feature type="binding site" evidence="7">
    <location>
        <position position="416"/>
    </location>
    <ligand>
        <name>Mg(2+)</name>
        <dbReference type="ChEBI" id="CHEBI:18420"/>
    </ligand>
</feature>
<dbReference type="InterPro" id="IPR038102">
    <property type="entry name" value="EYA_dom_sf"/>
</dbReference>
<evidence type="ECO:0000256" key="3">
    <source>
        <dbReference type="ARBA" id="ARBA00022842"/>
    </source>
</evidence>
<dbReference type="AlphaFoldDB" id="A0A5J4NQD6"/>
<accession>A0A5J4NQD6</accession>
<name>A0A5J4NQD6_9TREM</name>
<dbReference type="EMBL" id="QNGE01001362">
    <property type="protein sequence ID" value="KAA3677742.1"/>
    <property type="molecule type" value="Genomic_DNA"/>
</dbReference>
<dbReference type="GO" id="GO:0030154">
    <property type="term" value="P:cell differentiation"/>
    <property type="evidence" value="ECO:0007669"/>
    <property type="project" value="TreeGrafter"/>
</dbReference>
<dbReference type="GO" id="GO:0046872">
    <property type="term" value="F:metal ion binding"/>
    <property type="evidence" value="ECO:0007669"/>
    <property type="project" value="UniProtKB-KW"/>
</dbReference>
<keyword evidence="8" id="KW-0804">Transcription</keyword>
<dbReference type="GO" id="GO:2001240">
    <property type="term" value="P:negative regulation of extrinsic apoptotic signaling pathway in absence of ligand"/>
    <property type="evidence" value="ECO:0007669"/>
    <property type="project" value="TreeGrafter"/>
</dbReference>
<feature type="binding site" evidence="7">
    <location>
        <position position="418"/>
    </location>
    <ligand>
        <name>Mg(2+)</name>
        <dbReference type="ChEBI" id="CHEBI:18420"/>
    </ligand>
</feature>
<dbReference type="GO" id="GO:0045739">
    <property type="term" value="P:positive regulation of DNA repair"/>
    <property type="evidence" value="ECO:0007669"/>
    <property type="project" value="TreeGrafter"/>
</dbReference>
<evidence type="ECO:0000256" key="8">
    <source>
        <dbReference type="RuleBase" id="RU362036"/>
    </source>
</evidence>
<dbReference type="PANTHER" id="PTHR10190:SF16">
    <property type="entry name" value="DEVELOPMENTAL PROTEIN EYES ABSENT"/>
    <property type="match status" value="1"/>
</dbReference>
<evidence type="ECO:0000256" key="9">
    <source>
        <dbReference type="SAM" id="MobiDB-lite"/>
    </source>
</evidence>
<keyword evidence="7 8" id="KW-0479">Metal-binding</keyword>
<keyword evidence="3 7" id="KW-0460">Magnesium</keyword>
<keyword evidence="2 8" id="KW-0378">Hydrolase</keyword>
<keyword evidence="8" id="KW-0805">Transcription regulation</keyword>
<comment type="cofactor">
    <cofactor evidence="7 8">
        <name>Mg(2+)</name>
        <dbReference type="ChEBI" id="CHEBI:18420"/>
    </cofactor>
    <text evidence="7 8">Binds 1 Mg(2+) ion per subunit.</text>
</comment>
<evidence type="ECO:0000313" key="10">
    <source>
        <dbReference type="EMBL" id="KAA3677742.1"/>
    </source>
</evidence>
<sequence>MLPNIVEESIAEPPVAKRSKPSGERQFTHSQLDVSEEATLVKCGLFGHDRVTTDTPVTNNRDYTTTTNQSIISTLTNFISTTDNTNELERQVHLYPHPTFSNTVSHTNDGCLSIDYWTKTRRSIPDDLFMSTLSDTSDVGGPISHFPYGASFGSIPVPTSCNGHSVDNVTVSGTAFDQTPCTTERMTNMTNAVARLATGTSEVRNLMTHFPQSTFIEDSCPTRPLVQRPNNCDQYLLVVDKRMTELGSKTTEEGQSTSDSTEDSPYLRGHSVPSTFELQDKIDDTVSRVFPNSCYPTTTTTISSVDIFPSPALTCDSGPNWYHPPLSNLEPVADRVSCTTVVTAATDCPPGRSPLSACSSLPHPGLPPTSFQPGPGNTVGCEGGFGSINELKGRVELSGKEVGRSDDKPLRVFVWDLDETLIIFHTLLTGYYAHRYGKDPTLAGAYGLRMEELIYNLADIHFFYNELEAMGFLFGIPILTSRLPSNCGFRRRLLWPIFASALLISVSLIYSFISTYCFATDEFTCNIGGGAHPTSATSTPSVNSGLLPPYGLSVEGVPTTTAGGSNALSSSFSDSLDSVGILSSTVPTAIVRGGMDWMRKLAFRYRRIRDLYSAYRYNVPALLGSAKANQWLTLRNNLDLLTDCWLSLAHRATEQIASRWESANVVVTTTQLIPALAKLLLYGFGGAFPIENVYSATKIGKESCFERIAAKFGRKSTFVVIGDGKEEEDAAKQVTRETHFQFESLNFWEHLNQLKQIWVHNLCEHQKIQIDVR</sequence>
<keyword evidence="4 8" id="KW-0904">Protein phosphatase</keyword>
<evidence type="ECO:0000256" key="1">
    <source>
        <dbReference type="ARBA" id="ARBA00010501"/>
    </source>
</evidence>
<reference evidence="10 11" key="1">
    <citation type="journal article" date="2019" name="Gigascience">
        <title>Whole-genome sequence of the oriental lung fluke Paragonimus westermani.</title>
        <authorList>
            <person name="Oey H."/>
            <person name="Zakrzewski M."/>
            <person name="Narain K."/>
            <person name="Devi K.R."/>
            <person name="Agatsuma T."/>
            <person name="Nawaratna S."/>
            <person name="Gobert G.N."/>
            <person name="Jones M.K."/>
            <person name="Ragan M.A."/>
            <person name="McManus D.P."/>
            <person name="Krause L."/>
        </authorList>
    </citation>
    <scope>NUCLEOTIDE SEQUENCE [LARGE SCALE GENOMIC DNA]</scope>
    <source>
        <strain evidence="10 11">IND2009</strain>
    </source>
</reference>
<evidence type="ECO:0000256" key="5">
    <source>
        <dbReference type="ARBA" id="ARBA00051722"/>
    </source>
</evidence>
<keyword evidence="11" id="KW-1185">Reference proteome</keyword>
<evidence type="ECO:0000256" key="4">
    <source>
        <dbReference type="ARBA" id="ARBA00022912"/>
    </source>
</evidence>
<evidence type="ECO:0000256" key="7">
    <source>
        <dbReference type="PIRSR" id="PIRSR628472-2"/>
    </source>
</evidence>
<evidence type="ECO:0000313" key="11">
    <source>
        <dbReference type="Proteomes" id="UP000324629"/>
    </source>
</evidence>
<dbReference type="PANTHER" id="PTHR10190">
    <property type="entry name" value="EYES ABSENT"/>
    <property type="match status" value="1"/>
</dbReference>
<feature type="active site" description="Proton donor" evidence="6">
    <location>
        <position position="418"/>
    </location>
</feature>
<dbReference type="EC" id="3.1.3.48" evidence="8"/>
<protein>
    <recommendedName>
        <fullName evidence="8">Eyes absent homolog</fullName>
        <ecNumber evidence="8">3.1.3.48</ecNumber>
    </recommendedName>
</protein>
<feature type="active site" description="Nucleophile" evidence="6">
    <location>
        <position position="416"/>
    </location>
</feature>
<dbReference type="GO" id="GO:0004725">
    <property type="term" value="F:protein tyrosine phosphatase activity"/>
    <property type="evidence" value="ECO:0007669"/>
    <property type="project" value="UniProtKB-EC"/>
</dbReference>
<evidence type="ECO:0000256" key="2">
    <source>
        <dbReference type="ARBA" id="ARBA00022801"/>
    </source>
</evidence>
<comment type="similarity">
    <text evidence="1 8">Belongs to the HAD-like hydrolase superfamily. EYA family.</text>
</comment>
<comment type="catalytic activity">
    <reaction evidence="5 8">
        <text>O-phospho-L-tyrosyl-[protein] + H2O = L-tyrosyl-[protein] + phosphate</text>
        <dbReference type="Rhea" id="RHEA:10684"/>
        <dbReference type="Rhea" id="RHEA-COMP:10136"/>
        <dbReference type="Rhea" id="RHEA-COMP:20101"/>
        <dbReference type="ChEBI" id="CHEBI:15377"/>
        <dbReference type="ChEBI" id="CHEBI:43474"/>
        <dbReference type="ChEBI" id="CHEBI:46858"/>
        <dbReference type="ChEBI" id="CHEBI:61978"/>
        <dbReference type="EC" id="3.1.3.48"/>
    </reaction>
</comment>
<proteinExistence type="inferred from homology"/>
<organism evidence="10 11">
    <name type="scientific">Paragonimus westermani</name>
    <dbReference type="NCBI Taxonomy" id="34504"/>
    <lineage>
        <taxon>Eukaryota</taxon>
        <taxon>Metazoa</taxon>
        <taxon>Spiralia</taxon>
        <taxon>Lophotrochozoa</taxon>
        <taxon>Platyhelminthes</taxon>
        <taxon>Trematoda</taxon>
        <taxon>Digenea</taxon>
        <taxon>Plagiorchiida</taxon>
        <taxon>Troglotremata</taxon>
        <taxon>Troglotrematidae</taxon>
        <taxon>Paragonimus</taxon>
    </lineage>
</organism>
<feature type="binding site" evidence="7">
    <location>
        <position position="723"/>
    </location>
    <ligand>
        <name>Mg(2+)</name>
        <dbReference type="ChEBI" id="CHEBI:18420"/>
    </ligand>
</feature>
<dbReference type="GO" id="GO:0005634">
    <property type="term" value="C:nucleus"/>
    <property type="evidence" value="ECO:0007669"/>
    <property type="project" value="TreeGrafter"/>
</dbReference>
<evidence type="ECO:0000256" key="6">
    <source>
        <dbReference type="PIRSR" id="PIRSR628472-1"/>
    </source>
</evidence>
<feature type="compositionally biased region" description="Polar residues" evidence="9">
    <location>
        <begin position="247"/>
        <end position="259"/>
    </location>
</feature>
<dbReference type="Proteomes" id="UP000324629">
    <property type="component" value="Unassembled WGS sequence"/>
</dbReference>
<comment type="caution">
    <text evidence="10">The sequence shown here is derived from an EMBL/GenBank/DDBJ whole genome shotgun (WGS) entry which is preliminary data.</text>
</comment>
<gene>
    <name evidence="10" type="ORF">DEA37_0007902</name>
</gene>
<dbReference type="InterPro" id="IPR028472">
    <property type="entry name" value="EYA"/>
</dbReference>
<feature type="region of interest" description="Disordered" evidence="9">
    <location>
        <begin position="247"/>
        <end position="271"/>
    </location>
</feature>
<dbReference type="Gene3D" id="3.40.50.12350">
    <property type="match status" value="1"/>
</dbReference>